<dbReference type="PANTHER" id="PTHR35191:SF1">
    <property type="entry name" value="PROPHAGE SIDE TAIL FIBER PROTEIN HOMOLOG STFQ-RELATED"/>
    <property type="match status" value="1"/>
</dbReference>
<dbReference type="PANTHER" id="PTHR35191">
    <property type="entry name" value="PROPHAGE SIDE TAIL FIBER PROTEIN HOMOLOG STFQ-RELATED"/>
    <property type="match status" value="1"/>
</dbReference>
<dbReference type="InterPro" id="IPR022225">
    <property type="entry name" value="Phage_tail_fibre_N"/>
</dbReference>
<dbReference type="EMBL" id="KP698091">
    <property type="protein sequence ID" value="ALG76497.1"/>
    <property type="molecule type" value="Genomic_DNA"/>
</dbReference>
<reference evidence="2" key="1">
    <citation type="journal article" date="2015" name="Genome Biol. Evol.">
        <title>Different Ancestries of R Tailocins in Rhizospheric Pseudomonas Isolates.</title>
        <authorList>
            <person name="Ghequire M.G."/>
            <person name="Dillen Y."/>
            <person name="Lambrichts I."/>
            <person name="Proost P."/>
            <person name="Wattiez R."/>
            <person name="De Mot R."/>
        </authorList>
    </citation>
    <scope>NUCLEOTIDE SEQUENCE</scope>
    <source>
        <strain evidence="2">BW11M1</strain>
    </source>
</reference>
<proteinExistence type="predicted"/>
<reference evidence="2" key="2">
    <citation type="submission" date="2015-01" db="EMBL/GenBank/DDBJ databases">
        <authorList>
            <person name="Xiang T."/>
            <person name="Song Y."/>
            <person name="Huang L."/>
            <person name="Wang B."/>
            <person name="Wu P."/>
        </authorList>
    </citation>
    <scope>NUCLEOTIDE SEQUENCE</scope>
    <source>
        <strain evidence="2">BW11M1</strain>
    </source>
</reference>
<accession>A0A0N9MHE6</accession>
<dbReference type="AlphaFoldDB" id="A0A0N9MHE6"/>
<dbReference type="InterPro" id="IPR051934">
    <property type="entry name" value="Phage_Tail_Fiber_Structural"/>
</dbReference>
<organism evidence="2">
    <name type="scientific">Pseudomonas putida</name>
    <name type="common">Arthrobacter siderocapsulatus</name>
    <dbReference type="NCBI Taxonomy" id="303"/>
    <lineage>
        <taxon>Bacteria</taxon>
        <taxon>Pseudomonadati</taxon>
        <taxon>Pseudomonadota</taxon>
        <taxon>Gammaproteobacteria</taxon>
        <taxon>Pseudomonadales</taxon>
        <taxon>Pseudomonadaceae</taxon>
        <taxon>Pseudomonas</taxon>
    </lineage>
</organism>
<protein>
    <submittedName>
        <fullName evidence="2">Phage tail fiber protein</fullName>
    </submittedName>
</protein>
<feature type="domain" description="Phage tail fibre protein N-terminal" evidence="1">
    <location>
        <begin position="6"/>
        <end position="152"/>
    </location>
</feature>
<evidence type="ECO:0000313" key="2">
    <source>
        <dbReference type="EMBL" id="ALG76497.1"/>
    </source>
</evidence>
<dbReference type="Pfam" id="PF12571">
    <property type="entry name" value="Phage_tail_fib"/>
    <property type="match status" value="1"/>
</dbReference>
<evidence type="ECO:0000259" key="1">
    <source>
        <dbReference type="Pfam" id="PF12571"/>
    </source>
</evidence>
<name>A0A0N9MHE6_PSEPU</name>
<sequence length="694" mass="72437">MVDQNSQFYAILTNVGAAKQANADALGIPWRITQMGVGDANGTDPTPNATQIALVNEWRRAPLNQLKVDDKDPSIIVAEQVIPADVGGRWIREIGLYDADGDLIAVANCAPTYKPLLSQGSGRTQVVRMNLIVSSASNVQLKIDPSVVLATREWVIEELARQDFKHSAVVATTAPIVLSGLQTVDGVALEAGARVLVRSQAAAKDNGLYVAAAGPWTRCADADTSAKVTPGMLVLIERGVANGDSAWQLVTDGPITLGVTGLAFEMAWGRTGVVAGTYRSVAVDRYGRVLAATNPTTVEGYGLTDVYTKTQVDQALAGKAPLASPDFTGIPKAPTAPAGTENTQLANTAFVVATVRALIASAPGALDTLSELAAALGNDPNFATTVTNALATKATKATTLAGYGITDAQPWAKLLSDFVSNGGWGLGQKTPAYVMNANSAVTTGFYGAGGVGALNFADVYSPLLVLCRGEQVVAQLQYAQGNFLTWRGSYDGGATWADWSKGLRFGDCGIGGQLVSTETDLNKYLVGGKYITPGSGLVGLPSGWAQGRHSVDVTGGANYCTQVITGLGANRGRIAIRTFDGASWQEQELVTPSNQVSFGVGQTWQDVTASRTWGTNYPNSTGKPIMAAITVRDTAGGSGNLSARLYAGGVIVGSCYMVGGSQTTLYGVVPPGVLYQLQRDDTNDAIVTWAELRT</sequence>